<organism evidence="3 4">
    <name type="scientific">Daphnia magna</name>
    <dbReference type="NCBI Taxonomy" id="35525"/>
    <lineage>
        <taxon>Eukaryota</taxon>
        <taxon>Metazoa</taxon>
        <taxon>Ecdysozoa</taxon>
        <taxon>Arthropoda</taxon>
        <taxon>Crustacea</taxon>
        <taxon>Branchiopoda</taxon>
        <taxon>Diplostraca</taxon>
        <taxon>Cladocera</taxon>
        <taxon>Anomopoda</taxon>
        <taxon>Daphniidae</taxon>
        <taxon>Daphnia</taxon>
    </lineage>
</organism>
<comment type="caution">
    <text evidence="3">The sequence shown here is derived from an EMBL/GenBank/DDBJ whole genome shotgun (WGS) entry which is preliminary data.</text>
</comment>
<reference evidence="3 4" key="1">
    <citation type="journal article" date="2023" name="Nucleic Acids Res.">
        <title>The hologenome of Daphnia magna reveals possible DNA methylation and microbiome-mediated evolution of the host genome.</title>
        <authorList>
            <person name="Chaturvedi A."/>
            <person name="Li X."/>
            <person name="Dhandapani V."/>
            <person name="Marshall H."/>
            <person name="Kissane S."/>
            <person name="Cuenca-Cambronero M."/>
            <person name="Asole G."/>
            <person name="Calvet F."/>
            <person name="Ruiz-Romero M."/>
            <person name="Marangio P."/>
            <person name="Guigo R."/>
            <person name="Rago D."/>
            <person name="Mirbahai L."/>
            <person name="Eastwood N."/>
            <person name="Colbourne J.K."/>
            <person name="Zhou J."/>
            <person name="Mallon E."/>
            <person name="Orsini L."/>
        </authorList>
    </citation>
    <scope>NUCLEOTIDE SEQUENCE [LARGE SCALE GENOMIC DNA]</scope>
    <source>
        <strain evidence="3">LRV0_1</strain>
    </source>
</reference>
<evidence type="ECO:0000313" key="4">
    <source>
        <dbReference type="Proteomes" id="UP001234178"/>
    </source>
</evidence>
<dbReference type="Proteomes" id="UP001234178">
    <property type="component" value="Unassembled WGS sequence"/>
</dbReference>
<evidence type="ECO:0000256" key="1">
    <source>
        <dbReference type="ARBA" id="ARBA00004123"/>
    </source>
</evidence>
<gene>
    <name evidence="3" type="ORF">OUZ56_026085</name>
</gene>
<dbReference type="Pfam" id="PF13358">
    <property type="entry name" value="DDE_3"/>
    <property type="match status" value="1"/>
</dbReference>
<name>A0ABQ9ZKS9_9CRUS</name>
<evidence type="ECO:0000259" key="2">
    <source>
        <dbReference type="Pfam" id="PF13358"/>
    </source>
</evidence>
<dbReference type="InterPro" id="IPR036397">
    <property type="entry name" value="RNaseH_sf"/>
</dbReference>
<dbReference type="Gene3D" id="3.30.420.10">
    <property type="entry name" value="Ribonuclease H-like superfamily/Ribonuclease H"/>
    <property type="match status" value="1"/>
</dbReference>
<keyword evidence="4" id="KW-1185">Reference proteome</keyword>
<accession>A0ABQ9ZKS9</accession>
<dbReference type="EMBL" id="JAOYFB010000004">
    <property type="protein sequence ID" value="KAK4013531.1"/>
    <property type="molecule type" value="Genomic_DNA"/>
</dbReference>
<proteinExistence type="predicted"/>
<sequence length="397" mass="44534">MFGEDRGRKMLNSKERASIVAFAEADKSVRWIYSKLGVSDSTVVDWKKKANEDDMVSAVLTKPITTAQEIADVTQISVGPSTIIRVLKKQNIQPCRVAQNFFLSPAQAEQRLILAANYVTRQLEWWEDILGDILPHSIHARYRGRRIKLIQDWSPIHQSRIIKQWFNDHQDEIELLPWPPKGANINPIENVCSDMTCLFGVIITMTGDRNSVQDPAYTYAIDNAVNFYRQLEHQLNCFGKQHYQAEALNFQLSSDSPSICCTMPVVKSRRRLLEEPVRNPVGEVWGGPCNPLLVGSGSLKLDWNIQSSDCAVQDMGISKMDIAGVSSVYDCGPVVCRGLVTTRRAVLVADRPQRRCPSQMKARSDILRMSDGTVEGGQKQKNYIHRTSKSDVGLSGG</sequence>
<dbReference type="InterPro" id="IPR038717">
    <property type="entry name" value="Tc1-like_DDE_dom"/>
</dbReference>
<comment type="subcellular location">
    <subcellularLocation>
        <location evidence="1">Nucleus</location>
    </subcellularLocation>
</comment>
<evidence type="ECO:0000313" key="3">
    <source>
        <dbReference type="EMBL" id="KAK4013531.1"/>
    </source>
</evidence>
<dbReference type="InterPro" id="IPR009057">
    <property type="entry name" value="Homeodomain-like_sf"/>
</dbReference>
<protein>
    <recommendedName>
        <fullName evidence="2">Tc1-like transposase DDE domain-containing protein</fullName>
    </recommendedName>
</protein>
<feature type="domain" description="Tc1-like transposase DDE" evidence="2">
    <location>
        <begin position="140"/>
        <end position="195"/>
    </location>
</feature>
<dbReference type="SUPFAM" id="SSF46689">
    <property type="entry name" value="Homeodomain-like"/>
    <property type="match status" value="1"/>
</dbReference>